<reference evidence="2 3" key="2">
    <citation type="journal article" date="2012" name="PLoS ONE">
        <title>An ancient pathway combining carbon dioxide fixation with the generation and utilization of a sodium ion gradient for ATP synthesis.</title>
        <authorList>
            <person name="Poehlein A."/>
            <person name="Schmidt S."/>
            <person name="Kaster A.K."/>
            <person name="Goenrich M."/>
            <person name="Vollmers J."/>
            <person name="Thurmer A."/>
            <person name="Bertsch J."/>
            <person name="Schuchmann K."/>
            <person name="Voigt B."/>
            <person name="Hecker M."/>
            <person name="Daniel R."/>
            <person name="Thauer R.K."/>
            <person name="Gottschalk G."/>
            <person name="Muller V."/>
        </authorList>
    </citation>
    <scope>NUCLEOTIDE SEQUENCE [LARGE SCALE GENOMIC DNA]</scope>
    <source>
        <strain evidence="3">ATCC 29683 / DSM 1030 / JCM 2381 / KCTC 1655 / WB1</strain>
    </source>
</reference>
<organism evidence="2 3">
    <name type="scientific">Acetobacterium woodii (strain ATCC 29683 / DSM 1030 / JCM 2381 / KCTC 1655 / WB1)</name>
    <dbReference type="NCBI Taxonomy" id="931626"/>
    <lineage>
        <taxon>Bacteria</taxon>
        <taxon>Bacillati</taxon>
        <taxon>Bacillota</taxon>
        <taxon>Clostridia</taxon>
        <taxon>Eubacteriales</taxon>
        <taxon>Eubacteriaceae</taxon>
        <taxon>Acetobacterium</taxon>
    </lineage>
</organism>
<keyword evidence="1" id="KW-1133">Transmembrane helix</keyword>
<dbReference type="KEGG" id="awo:Awo_c11230"/>
<protein>
    <submittedName>
        <fullName evidence="2">Uncharacterized protein</fullName>
    </submittedName>
</protein>
<dbReference type="Proteomes" id="UP000007177">
    <property type="component" value="Chromosome"/>
</dbReference>
<gene>
    <name evidence="2" type="ordered locus">Awo_c11230</name>
</gene>
<feature type="transmembrane region" description="Helical" evidence="1">
    <location>
        <begin position="6"/>
        <end position="27"/>
    </location>
</feature>
<keyword evidence="3" id="KW-1185">Reference proteome</keyword>
<evidence type="ECO:0000313" key="2">
    <source>
        <dbReference type="EMBL" id="AFA47907.1"/>
    </source>
</evidence>
<keyword evidence="1" id="KW-0472">Membrane</keyword>
<dbReference type="EMBL" id="CP002987">
    <property type="protein sequence ID" value="AFA47907.1"/>
    <property type="molecule type" value="Genomic_DNA"/>
</dbReference>
<evidence type="ECO:0000313" key="3">
    <source>
        <dbReference type="Proteomes" id="UP000007177"/>
    </source>
</evidence>
<feature type="transmembrane region" description="Helical" evidence="1">
    <location>
        <begin position="39"/>
        <end position="58"/>
    </location>
</feature>
<sequence>MPEEFIFYITMILITMISSSVVLTILYDKTKDENLCRMIVYERRLLIGFGIFIMLLHINGYRNGVYDLVNQQTVGCYTSEQDVICFNESADNLLEISKAGVTTRLVYEKINADQISFEYGGEKYIGTIKKENRQVQIVFKTSSGIETFVKSKEK</sequence>
<proteinExistence type="predicted"/>
<name>H6LDD5_ACEWD</name>
<dbReference type="RefSeq" id="WP_014355510.1">
    <property type="nucleotide sequence ID" value="NC_016894.1"/>
</dbReference>
<reference evidence="3" key="1">
    <citation type="submission" date="2011-07" db="EMBL/GenBank/DDBJ databases">
        <title>Complete genome sequence of Acetobacterium woodii.</title>
        <authorList>
            <person name="Poehlein A."/>
            <person name="Schmidt S."/>
            <person name="Kaster A.-K."/>
            <person name="Goenrich M."/>
            <person name="Vollmers J."/>
            <person name="Thuermer A."/>
            <person name="Gottschalk G."/>
            <person name="Thauer R.K."/>
            <person name="Daniel R."/>
            <person name="Mueller V."/>
        </authorList>
    </citation>
    <scope>NUCLEOTIDE SEQUENCE [LARGE SCALE GENOMIC DNA]</scope>
    <source>
        <strain evidence="3">ATCC 29683 / DSM 1030 / JCM 2381 / KCTC 1655 / WB1</strain>
    </source>
</reference>
<dbReference type="HOGENOM" id="CLU_1700380_0_0_9"/>
<dbReference type="STRING" id="931626.Awo_c11230"/>
<dbReference type="AlphaFoldDB" id="H6LDD5"/>
<evidence type="ECO:0000256" key="1">
    <source>
        <dbReference type="SAM" id="Phobius"/>
    </source>
</evidence>
<keyword evidence="1" id="KW-0812">Transmembrane</keyword>
<accession>H6LDD5</accession>